<accession>A0A6A5U2P7</accession>
<dbReference type="Proteomes" id="UP000800035">
    <property type="component" value="Unassembled WGS sequence"/>
</dbReference>
<organism evidence="6 7">
    <name type="scientific">Byssothecium circinans</name>
    <dbReference type="NCBI Taxonomy" id="147558"/>
    <lineage>
        <taxon>Eukaryota</taxon>
        <taxon>Fungi</taxon>
        <taxon>Dikarya</taxon>
        <taxon>Ascomycota</taxon>
        <taxon>Pezizomycotina</taxon>
        <taxon>Dothideomycetes</taxon>
        <taxon>Pleosporomycetidae</taxon>
        <taxon>Pleosporales</taxon>
        <taxon>Massarineae</taxon>
        <taxon>Massarinaceae</taxon>
        <taxon>Byssothecium</taxon>
    </lineage>
</organism>
<dbReference type="InterPro" id="IPR049205">
    <property type="entry name" value="Vps3844_N"/>
</dbReference>
<keyword evidence="2" id="KW-0812">Transmembrane</keyword>
<dbReference type="AlphaFoldDB" id="A0A6A5U2P7"/>
<evidence type="ECO:0000256" key="3">
    <source>
        <dbReference type="SAM" id="SignalP"/>
    </source>
</evidence>
<dbReference type="OrthoDB" id="5583277at2759"/>
<protein>
    <submittedName>
        <fullName evidence="6">Uncharacterized protein</fullName>
    </submittedName>
</protein>
<evidence type="ECO:0000256" key="2">
    <source>
        <dbReference type="SAM" id="Phobius"/>
    </source>
</evidence>
<dbReference type="Pfam" id="PF12955">
    <property type="entry name" value="Vps3844_C"/>
    <property type="match status" value="1"/>
</dbReference>
<evidence type="ECO:0000259" key="5">
    <source>
        <dbReference type="Pfam" id="PF21656"/>
    </source>
</evidence>
<sequence>MKLSWGLAFSSLYCAASAAQEAHVYIYDATAATTTQAPSSVNPVTARLILARRLGLSKFHSLEHLNKDSIQQLNAFGGKQPKLFGGEGRKDHELLWINDVEDFEAYAYCYKDWTSFTIRDPPTASDNTQLLDDMTKQARSLSRNKMFTETHSGVTVPNEWLTISRQDAKGMGNACPAKQPTSSITVVLMPLSSKDAKRSPRPYGIYDSPSTLQPRREPKEAPLSLTSKPTTSPSPNVSDLEDFPVITQAEGNNTKAPLGILKRCYASKDACLTETNSCSGHGTCKSPHRENDKSIPVCYACQCVPEVKHRDGKGMETSSKTIYWGGPACQKKDVSVPFWLLTGTTVLLVFLIASGIGLLYSMGSEELPSVIGAGVSGPARK</sequence>
<name>A0A6A5U2P7_9PLEO</name>
<dbReference type="InterPro" id="IPR053065">
    <property type="entry name" value="Archenteron_Induction-Rel"/>
</dbReference>
<reference evidence="6" key="1">
    <citation type="journal article" date="2020" name="Stud. Mycol.">
        <title>101 Dothideomycetes genomes: a test case for predicting lifestyles and emergence of pathogens.</title>
        <authorList>
            <person name="Haridas S."/>
            <person name="Albert R."/>
            <person name="Binder M."/>
            <person name="Bloem J."/>
            <person name="Labutti K."/>
            <person name="Salamov A."/>
            <person name="Andreopoulos B."/>
            <person name="Baker S."/>
            <person name="Barry K."/>
            <person name="Bills G."/>
            <person name="Bluhm B."/>
            <person name="Cannon C."/>
            <person name="Castanera R."/>
            <person name="Culley D."/>
            <person name="Daum C."/>
            <person name="Ezra D."/>
            <person name="Gonzalez J."/>
            <person name="Henrissat B."/>
            <person name="Kuo A."/>
            <person name="Liang C."/>
            <person name="Lipzen A."/>
            <person name="Lutzoni F."/>
            <person name="Magnuson J."/>
            <person name="Mondo S."/>
            <person name="Nolan M."/>
            <person name="Ohm R."/>
            <person name="Pangilinan J."/>
            <person name="Park H.-J."/>
            <person name="Ramirez L."/>
            <person name="Alfaro M."/>
            <person name="Sun H."/>
            <person name="Tritt A."/>
            <person name="Yoshinaga Y."/>
            <person name="Zwiers L.-H."/>
            <person name="Turgeon B."/>
            <person name="Goodwin S."/>
            <person name="Spatafora J."/>
            <person name="Crous P."/>
            <person name="Grigoriev I."/>
        </authorList>
    </citation>
    <scope>NUCLEOTIDE SEQUENCE</scope>
    <source>
        <strain evidence="6">CBS 675.92</strain>
    </source>
</reference>
<proteinExistence type="predicted"/>
<dbReference type="PANTHER" id="PTHR36853:SF1">
    <property type="entry name" value="DUF3844 DOMAIN-CONTAINING PROTEIN"/>
    <property type="match status" value="1"/>
</dbReference>
<feature type="chain" id="PRO_5025599883" evidence="3">
    <location>
        <begin position="19"/>
        <end position="381"/>
    </location>
</feature>
<dbReference type="GO" id="GO:0005783">
    <property type="term" value="C:endoplasmic reticulum"/>
    <property type="evidence" value="ECO:0007669"/>
    <property type="project" value="TreeGrafter"/>
</dbReference>
<feature type="compositionally biased region" description="Low complexity" evidence="1">
    <location>
        <begin position="222"/>
        <end position="235"/>
    </location>
</feature>
<evidence type="ECO:0000259" key="4">
    <source>
        <dbReference type="Pfam" id="PF12955"/>
    </source>
</evidence>
<feature type="signal peptide" evidence="3">
    <location>
        <begin position="1"/>
        <end position="18"/>
    </location>
</feature>
<feature type="domain" description="Vacuolar sorting protein Vps3844 C-terminal" evidence="4">
    <location>
        <begin position="264"/>
        <end position="373"/>
    </location>
</feature>
<keyword evidence="3" id="KW-0732">Signal</keyword>
<dbReference type="Pfam" id="PF21656">
    <property type="entry name" value="DUF6859"/>
    <property type="match status" value="1"/>
</dbReference>
<keyword evidence="7" id="KW-1185">Reference proteome</keyword>
<dbReference type="EMBL" id="ML976985">
    <property type="protein sequence ID" value="KAF1959403.1"/>
    <property type="molecule type" value="Genomic_DNA"/>
</dbReference>
<feature type="domain" description="Vacuolar sorting protein Vps3844 N-terminal" evidence="5">
    <location>
        <begin position="40"/>
        <end position="137"/>
    </location>
</feature>
<gene>
    <name evidence="6" type="ORF">CC80DRAFT_490331</name>
</gene>
<evidence type="ECO:0000313" key="6">
    <source>
        <dbReference type="EMBL" id="KAF1959403.1"/>
    </source>
</evidence>
<dbReference type="InterPro" id="IPR024382">
    <property type="entry name" value="Vps3844_C"/>
</dbReference>
<keyword evidence="2" id="KW-1133">Transmembrane helix</keyword>
<keyword evidence="2" id="KW-0472">Membrane</keyword>
<dbReference type="PANTHER" id="PTHR36853">
    <property type="entry name" value="EXPRESSED PROTEIN"/>
    <property type="match status" value="1"/>
</dbReference>
<feature type="transmembrane region" description="Helical" evidence="2">
    <location>
        <begin position="338"/>
        <end position="360"/>
    </location>
</feature>
<evidence type="ECO:0000313" key="7">
    <source>
        <dbReference type="Proteomes" id="UP000800035"/>
    </source>
</evidence>
<evidence type="ECO:0000256" key="1">
    <source>
        <dbReference type="SAM" id="MobiDB-lite"/>
    </source>
</evidence>
<feature type="region of interest" description="Disordered" evidence="1">
    <location>
        <begin position="194"/>
        <end position="240"/>
    </location>
</feature>